<name>A0ABN7VGD4_GIGMA</name>
<dbReference type="Proteomes" id="UP000789901">
    <property type="component" value="Unassembled WGS sequence"/>
</dbReference>
<keyword evidence="2" id="KW-1185">Reference proteome</keyword>
<organism evidence="1 2">
    <name type="scientific">Gigaspora margarita</name>
    <dbReference type="NCBI Taxonomy" id="4874"/>
    <lineage>
        <taxon>Eukaryota</taxon>
        <taxon>Fungi</taxon>
        <taxon>Fungi incertae sedis</taxon>
        <taxon>Mucoromycota</taxon>
        <taxon>Glomeromycotina</taxon>
        <taxon>Glomeromycetes</taxon>
        <taxon>Diversisporales</taxon>
        <taxon>Gigasporaceae</taxon>
        <taxon>Gigaspora</taxon>
    </lineage>
</organism>
<reference evidence="1 2" key="1">
    <citation type="submission" date="2021-06" db="EMBL/GenBank/DDBJ databases">
        <authorList>
            <person name="Kallberg Y."/>
            <person name="Tangrot J."/>
            <person name="Rosling A."/>
        </authorList>
    </citation>
    <scope>NUCLEOTIDE SEQUENCE [LARGE SCALE GENOMIC DNA]</scope>
    <source>
        <strain evidence="1 2">120-4 pot B 10/14</strain>
    </source>
</reference>
<sequence length="146" mass="17079">MYANKNTFALLTKKIKVFLLETFSNTYQKLGQSSVVKGQDRKITYKFASLNITVDKRQMPLGFRSEHLSLYDKYDHCHKLLCDKTSKSKLNLKEIIEADKDSPQNQRIENKDDILEIFRKDKQALPKVEQAYFIALEKFLNTNIVI</sequence>
<proteinExistence type="predicted"/>
<accession>A0ABN7VGD4</accession>
<evidence type="ECO:0000313" key="2">
    <source>
        <dbReference type="Proteomes" id="UP000789901"/>
    </source>
</evidence>
<protein>
    <submittedName>
        <fullName evidence="1">37917_t:CDS:1</fullName>
    </submittedName>
</protein>
<dbReference type="EMBL" id="CAJVQB010014430">
    <property type="protein sequence ID" value="CAG8768343.1"/>
    <property type="molecule type" value="Genomic_DNA"/>
</dbReference>
<evidence type="ECO:0000313" key="1">
    <source>
        <dbReference type="EMBL" id="CAG8768343.1"/>
    </source>
</evidence>
<gene>
    <name evidence="1" type="ORF">GMARGA_LOCUS18241</name>
</gene>
<comment type="caution">
    <text evidence="1">The sequence shown here is derived from an EMBL/GenBank/DDBJ whole genome shotgun (WGS) entry which is preliminary data.</text>
</comment>